<organism evidence="1 2">
    <name type="scientific">Solimicrobium silvestre</name>
    <dbReference type="NCBI Taxonomy" id="2099400"/>
    <lineage>
        <taxon>Bacteria</taxon>
        <taxon>Pseudomonadati</taxon>
        <taxon>Pseudomonadota</taxon>
        <taxon>Betaproteobacteria</taxon>
        <taxon>Burkholderiales</taxon>
        <taxon>Oxalobacteraceae</taxon>
        <taxon>Solimicrobium</taxon>
    </lineage>
</organism>
<name>A0A2S9GUC5_9BURK</name>
<accession>A0A2S9GUC5</accession>
<comment type="caution">
    <text evidence="1">The sequence shown here is derived from an EMBL/GenBank/DDBJ whole genome shotgun (WGS) entry which is preliminary data.</text>
</comment>
<keyword evidence="2" id="KW-1185">Reference proteome</keyword>
<dbReference type="Proteomes" id="UP000237839">
    <property type="component" value="Unassembled WGS sequence"/>
</dbReference>
<dbReference type="EMBL" id="PUGF01000025">
    <property type="protein sequence ID" value="PRC91335.1"/>
    <property type="molecule type" value="Genomic_DNA"/>
</dbReference>
<evidence type="ECO:0000313" key="1">
    <source>
        <dbReference type="EMBL" id="PRC91335.1"/>
    </source>
</evidence>
<reference evidence="1 2" key="1">
    <citation type="submission" date="2018-02" db="EMBL/GenBank/DDBJ databases">
        <title>Solimicrobium silvestre gen. nov., sp. nov., isolated from alpine forest soil.</title>
        <authorList>
            <person name="Margesin R."/>
            <person name="Albuquerque L."/>
            <person name="Zhang D.-C."/>
            <person name="Froufe H.J.C."/>
            <person name="Severino R."/>
            <person name="Roxo I."/>
            <person name="Egas C."/>
            <person name="Da Costa M.S."/>
        </authorList>
    </citation>
    <scope>NUCLEOTIDE SEQUENCE [LARGE SCALE GENOMIC DNA]</scope>
    <source>
        <strain evidence="1 2">S20-91</strain>
    </source>
</reference>
<protein>
    <submittedName>
        <fullName evidence="1">Uncharacterized protein</fullName>
    </submittedName>
</protein>
<gene>
    <name evidence="1" type="ORF">S2091_4006</name>
</gene>
<evidence type="ECO:0000313" key="2">
    <source>
        <dbReference type="Proteomes" id="UP000237839"/>
    </source>
</evidence>
<sequence>MRPTNMNKETAIQIANESMRSNALNSGNTQFSQVVRNVDDEGWWMNIPLTSFRKECHFLLCSEKAGIIRHLVLKPSAILSPATKFRIKDGIADIFISAANPKRLADKLAGGTKYSFNKHLVDEYRF</sequence>
<dbReference type="AlphaFoldDB" id="A0A2S9GUC5"/>
<proteinExistence type="predicted"/>